<keyword evidence="1" id="KW-0472">Membrane</keyword>
<evidence type="ECO:0000313" key="2">
    <source>
        <dbReference type="EMBL" id="CAH1573934.1"/>
    </source>
</evidence>
<keyword evidence="1" id="KW-0812">Transmembrane</keyword>
<dbReference type="EMBL" id="CAKMUD010000024">
    <property type="protein sequence ID" value="CAH1573934.1"/>
    <property type="molecule type" value="Genomic_DNA"/>
</dbReference>
<comment type="caution">
    <text evidence="2">The sequence shown here is derived from an EMBL/GenBank/DDBJ whole genome shotgun (WGS) entry which is preliminary data.</text>
</comment>
<dbReference type="AlphaFoldDB" id="A0AAU9QJB9"/>
<feature type="transmembrane region" description="Helical" evidence="1">
    <location>
        <begin position="29"/>
        <end position="46"/>
    </location>
</feature>
<evidence type="ECO:0000313" key="3">
    <source>
        <dbReference type="Proteomes" id="UP001295462"/>
    </source>
</evidence>
<keyword evidence="1" id="KW-1133">Transmembrane helix</keyword>
<dbReference type="Proteomes" id="UP001295462">
    <property type="component" value="Unassembled WGS sequence"/>
</dbReference>
<evidence type="ECO:0000256" key="1">
    <source>
        <dbReference type="SAM" id="Phobius"/>
    </source>
</evidence>
<gene>
    <name evidence="2" type="ORF">THF1A12_120165</name>
</gene>
<protein>
    <recommendedName>
        <fullName evidence="4">DUF1328 domain-containing protein</fullName>
    </recommendedName>
</protein>
<name>A0AAU9QJB9_9VIBR</name>
<sequence>MPVALIPWLIGGAAVGGVGFATYSATKKVTYIALILLILFVVFKVAK</sequence>
<organism evidence="2 3">
    <name type="scientific">Vibrio jasicida</name>
    <dbReference type="NCBI Taxonomy" id="766224"/>
    <lineage>
        <taxon>Bacteria</taxon>
        <taxon>Pseudomonadati</taxon>
        <taxon>Pseudomonadota</taxon>
        <taxon>Gammaproteobacteria</taxon>
        <taxon>Vibrionales</taxon>
        <taxon>Vibrionaceae</taxon>
        <taxon>Vibrio</taxon>
    </lineage>
</organism>
<evidence type="ECO:0008006" key="4">
    <source>
        <dbReference type="Google" id="ProtNLM"/>
    </source>
</evidence>
<reference evidence="2" key="1">
    <citation type="submission" date="2022-01" db="EMBL/GenBank/DDBJ databases">
        <authorList>
            <person name="Lagorce A."/>
        </authorList>
    </citation>
    <scope>NUCLEOTIDE SEQUENCE</scope>
    <source>
        <strain evidence="2">Th15_F1_A12</strain>
    </source>
</reference>
<proteinExistence type="predicted"/>
<accession>A0AAU9QJB9</accession>